<dbReference type="Gene3D" id="3.40.630.30">
    <property type="match status" value="1"/>
</dbReference>
<dbReference type="SUPFAM" id="SSF55729">
    <property type="entry name" value="Acyl-CoA N-acyltransferases (Nat)"/>
    <property type="match status" value="1"/>
</dbReference>
<evidence type="ECO:0000313" key="2">
    <source>
        <dbReference type="EMBL" id="KAK5998462.1"/>
    </source>
</evidence>
<feature type="domain" description="N-acetyltransferase" evidence="1">
    <location>
        <begin position="38"/>
        <end position="185"/>
    </location>
</feature>
<dbReference type="PROSITE" id="PS51186">
    <property type="entry name" value="GNAT"/>
    <property type="match status" value="1"/>
</dbReference>
<sequence length="186" mass="20486">MSGPGIVTPFSSAQHSHLTPYLAAIQASCITHDRTIATFLPPLSHEKLLSWWKERIAETNDGRRLILLLVTELEPGGRIKGPELMGVVMLWMPYSETGSFRGFVENLLIHKNFRGKGGAKALMNVLEAEAATRGRTLLMLDTEAGSTAETVCKKLGYSELGKIPGYGMSPTGELKDSTFFYKDLRE</sequence>
<dbReference type="Proteomes" id="UP001338125">
    <property type="component" value="Unassembled WGS sequence"/>
</dbReference>
<gene>
    <name evidence="2" type="ORF">PT974_00841</name>
</gene>
<accession>A0ABR0T2U4</accession>
<dbReference type="InterPro" id="IPR000182">
    <property type="entry name" value="GNAT_dom"/>
</dbReference>
<reference evidence="2 3" key="1">
    <citation type="submission" date="2024-01" db="EMBL/GenBank/DDBJ databases">
        <title>Complete genome of Cladobotryum mycophilum ATHUM6906.</title>
        <authorList>
            <person name="Christinaki A.C."/>
            <person name="Myridakis A.I."/>
            <person name="Kouvelis V.N."/>
        </authorList>
    </citation>
    <scope>NUCLEOTIDE SEQUENCE [LARGE SCALE GENOMIC DNA]</scope>
    <source>
        <strain evidence="2 3">ATHUM6906</strain>
    </source>
</reference>
<comment type="caution">
    <text evidence="2">The sequence shown here is derived from an EMBL/GenBank/DDBJ whole genome shotgun (WGS) entry which is preliminary data.</text>
</comment>
<organism evidence="2 3">
    <name type="scientific">Cladobotryum mycophilum</name>
    <dbReference type="NCBI Taxonomy" id="491253"/>
    <lineage>
        <taxon>Eukaryota</taxon>
        <taxon>Fungi</taxon>
        <taxon>Dikarya</taxon>
        <taxon>Ascomycota</taxon>
        <taxon>Pezizomycotina</taxon>
        <taxon>Sordariomycetes</taxon>
        <taxon>Hypocreomycetidae</taxon>
        <taxon>Hypocreales</taxon>
        <taxon>Hypocreaceae</taxon>
        <taxon>Cladobotryum</taxon>
    </lineage>
</organism>
<evidence type="ECO:0000259" key="1">
    <source>
        <dbReference type="PROSITE" id="PS51186"/>
    </source>
</evidence>
<protein>
    <submittedName>
        <fullName evidence="2">Acetyltransferase</fullName>
    </submittedName>
</protein>
<evidence type="ECO:0000313" key="3">
    <source>
        <dbReference type="Proteomes" id="UP001338125"/>
    </source>
</evidence>
<name>A0ABR0T2U4_9HYPO</name>
<keyword evidence="3" id="KW-1185">Reference proteome</keyword>
<dbReference type="CDD" id="cd04301">
    <property type="entry name" value="NAT_SF"/>
    <property type="match status" value="1"/>
</dbReference>
<dbReference type="InterPro" id="IPR016181">
    <property type="entry name" value="Acyl_CoA_acyltransferase"/>
</dbReference>
<proteinExistence type="predicted"/>
<dbReference type="Pfam" id="PF00583">
    <property type="entry name" value="Acetyltransf_1"/>
    <property type="match status" value="1"/>
</dbReference>
<dbReference type="EMBL" id="JAVFKD010000001">
    <property type="protein sequence ID" value="KAK5998462.1"/>
    <property type="molecule type" value="Genomic_DNA"/>
</dbReference>